<sequence length="71" mass="8456">MFGKDKIKKKSIDEELIQKIHQLKIEKNRMSTLIKNSVDLNDGVYVDQECINGKYFFLLREARYRKVKGIH</sequence>
<dbReference type="RefSeq" id="WP_093132530.1">
    <property type="nucleotide sequence ID" value="NZ_FOHJ01000003.1"/>
</dbReference>
<organism evidence="1 2">
    <name type="scientific">Salinibacillus kushneri</name>
    <dbReference type="NCBI Taxonomy" id="237682"/>
    <lineage>
        <taxon>Bacteria</taxon>
        <taxon>Bacillati</taxon>
        <taxon>Bacillota</taxon>
        <taxon>Bacilli</taxon>
        <taxon>Bacillales</taxon>
        <taxon>Bacillaceae</taxon>
        <taxon>Salinibacillus</taxon>
    </lineage>
</organism>
<dbReference type="EMBL" id="FOHJ01000003">
    <property type="protein sequence ID" value="SET13427.1"/>
    <property type="molecule type" value="Genomic_DNA"/>
</dbReference>
<dbReference type="OrthoDB" id="2166610at2"/>
<evidence type="ECO:0000313" key="2">
    <source>
        <dbReference type="Proteomes" id="UP000199095"/>
    </source>
</evidence>
<keyword evidence="2" id="KW-1185">Reference proteome</keyword>
<dbReference type="InterPro" id="IPR019644">
    <property type="entry name" value="DUF2508"/>
</dbReference>
<dbReference type="Pfam" id="PF10704">
    <property type="entry name" value="DUF2508"/>
    <property type="match status" value="1"/>
</dbReference>
<name>A0A1I0C2U3_9BACI</name>
<gene>
    <name evidence="1" type="ORF">SAMN05421676_1033</name>
</gene>
<dbReference type="STRING" id="237682.SAMN05421676_1033"/>
<dbReference type="Proteomes" id="UP000199095">
    <property type="component" value="Unassembled WGS sequence"/>
</dbReference>
<dbReference type="AlphaFoldDB" id="A0A1I0C2U3"/>
<reference evidence="2" key="1">
    <citation type="submission" date="2016-10" db="EMBL/GenBank/DDBJ databases">
        <authorList>
            <person name="Varghese N."/>
            <person name="Submissions S."/>
        </authorList>
    </citation>
    <scope>NUCLEOTIDE SEQUENCE [LARGE SCALE GENOMIC DNA]</scope>
    <source>
        <strain evidence="2">CGMCC 1.3566</strain>
    </source>
</reference>
<protein>
    <submittedName>
        <fullName evidence="1">Uncharacterized protein</fullName>
    </submittedName>
</protein>
<evidence type="ECO:0000313" key="1">
    <source>
        <dbReference type="EMBL" id="SET13427.1"/>
    </source>
</evidence>
<proteinExistence type="predicted"/>
<accession>A0A1I0C2U3</accession>